<protein>
    <submittedName>
        <fullName evidence="2 3">Uncharacterized protein</fullName>
    </submittedName>
</protein>
<keyword evidence="4" id="KW-1185">Reference proteome</keyword>
<dbReference type="EMBL" id="CM000880">
    <property type="protein sequence ID" value="KQK12675.2"/>
    <property type="molecule type" value="Genomic_DNA"/>
</dbReference>
<evidence type="ECO:0000313" key="2">
    <source>
        <dbReference type="EMBL" id="KQK12675.2"/>
    </source>
</evidence>
<dbReference type="OrthoDB" id="686713at2759"/>
<proteinExistence type="predicted"/>
<reference evidence="2 3" key="1">
    <citation type="journal article" date="2010" name="Nature">
        <title>Genome sequencing and analysis of the model grass Brachypodium distachyon.</title>
        <authorList>
            <consortium name="International Brachypodium Initiative"/>
        </authorList>
    </citation>
    <scope>NUCLEOTIDE SEQUENCE [LARGE SCALE GENOMIC DNA]</scope>
    <source>
        <strain evidence="2 3">Bd21</strain>
    </source>
</reference>
<name>A0A0Q3J3X8_BRADI</name>
<dbReference type="FunCoup" id="A0A0Q3J3X8">
    <property type="interactions" value="702"/>
</dbReference>
<dbReference type="Proteomes" id="UP000008810">
    <property type="component" value="Chromosome 1"/>
</dbReference>
<accession>A0A0Q3J3X8</accession>
<dbReference type="EnsemblPlants" id="KQK12675">
    <property type="protein sequence ID" value="KQK12675"/>
    <property type="gene ID" value="BRADI_1g05301v3"/>
</dbReference>
<feature type="region of interest" description="Disordered" evidence="1">
    <location>
        <begin position="55"/>
        <end position="76"/>
    </location>
</feature>
<organism evidence="2">
    <name type="scientific">Brachypodium distachyon</name>
    <name type="common">Purple false brome</name>
    <name type="synonym">Trachynia distachya</name>
    <dbReference type="NCBI Taxonomy" id="15368"/>
    <lineage>
        <taxon>Eukaryota</taxon>
        <taxon>Viridiplantae</taxon>
        <taxon>Streptophyta</taxon>
        <taxon>Embryophyta</taxon>
        <taxon>Tracheophyta</taxon>
        <taxon>Spermatophyta</taxon>
        <taxon>Magnoliopsida</taxon>
        <taxon>Liliopsida</taxon>
        <taxon>Poales</taxon>
        <taxon>Poaceae</taxon>
        <taxon>BOP clade</taxon>
        <taxon>Pooideae</taxon>
        <taxon>Stipodae</taxon>
        <taxon>Brachypodieae</taxon>
        <taxon>Brachypodium</taxon>
    </lineage>
</organism>
<evidence type="ECO:0000313" key="4">
    <source>
        <dbReference type="Proteomes" id="UP000008810"/>
    </source>
</evidence>
<dbReference type="Gramene" id="KQK12675">
    <property type="protein sequence ID" value="KQK12675"/>
    <property type="gene ID" value="BRADI_1g05301v3"/>
</dbReference>
<evidence type="ECO:0000313" key="3">
    <source>
        <dbReference type="EnsemblPlants" id="KQK12675"/>
    </source>
</evidence>
<reference evidence="3" key="3">
    <citation type="submission" date="2018-08" db="UniProtKB">
        <authorList>
            <consortium name="EnsemblPlants"/>
        </authorList>
    </citation>
    <scope>IDENTIFICATION</scope>
    <source>
        <strain evidence="3">cv. Bd21</strain>
    </source>
</reference>
<sequence>MARRVADQSLGIAALVLVAVLLGSGGGMIGTAARPLNNSGAAVAAELTGVDASAQPSNCTYGNNTGGECPPSAGHN</sequence>
<evidence type="ECO:0000256" key="1">
    <source>
        <dbReference type="SAM" id="MobiDB-lite"/>
    </source>
</evidence>
<gene>
    <name evidence="2" type="ORF">BRADI_1g05301v3</name>
</gene>
<dbReference type="AlphaFoldDB" id="A0A0Q3J3X8"/>
<reference evidence="2" key="2">
    <citation type="submission" date="2017-06" db="EMBL/GenBank/DDBJ databases">
        <title>WGS assembly of Brachypodium distachyon.</title>
        <authorList>
            <consortium name="The International Brachypodium Initiative"/>
            <person name="Lucas S."/>
            <person name="Harmon-Smith M."/>
            <person name="Lail K."/>
            <person name="Tice H."/>
            <person name="Grimwood J."/>
            <person name="Bruce D."/>
            <person name="Barry K."/>
            <person name="Shu S."/>
            <person name="Lindquist E."/>
            <person name="Wang M."/>
            <person name="Pitluck S."/>
            <person name="Vogel J.P."/>
            <person name="Garvin D.F."/>
            <person name="Mockler T.C."/>
            <person name="Schmutz J."/>
            <person name="Rokhsar D."/>
            <person name="Bevan M.W."/>
        </authorList>
    </citation>
    <scope>NUCLEOTIDE SEQUENCE</scope>
    <source>
        <strain evidence="2">Bd21</strain>
    </source>
</reference>
<dbReference type="InParanoid" id="A0A0Q3J3X8"/>